<dbReference type="AlphaFoldDB" id="A0A6B0TW95"/>
<keyword evidence="1" id="KW-0472">Membrane</keyword>
<evidence type="ECO:0000313" key="2">
    <source>
        <dbReference type="EMBL" id="MXU83588.1"/>
    </source>
</evidence>
<accession>A0A6B0TW95</accession>
<sequence>MEWAFFSLQGMNFFSCLAVRLVGVRLLFACWRSCLGRVRRGGAAFVSSFGAVDFVRWAGLCAWGMAASRAVFFCGW</sequence>
<reference evidence="2" key="1">
    <citation type="submission" date="2019-12" db="EMBL/GenBank/DDBJ databases">
        <title>An insight into the sialome of adult female Ixodes ricinus ticks feeding for 6 days.</title>
        <authorList>
            <person name="Perner J."/>
            <person name="Ribeiro J.M.C."/>
        </authorList>
    </citation>
    <scope>NUCLEOTIDE SEQUENCE</scope>
    <source>
        <strain evidence="2">Semi-engorged</strain>
        <tissue evidence="2">Salivary glands</tissue>
    </source>
</reference>
<keyword evidence="1" id="KW-0812">Transmembrane</keyword>
<protein>
    <submittedName>
        <fullName evidence="2">Uncharacterized protein</fullName>
    </submittedName>
</protein>
<evidence type="ECO:0000256" key="1">
    <source>
        <dbReference type="SAM" id="Phobius"/>
    </source>
</evidence>
<keyword evidence="1" id="KW-1133">Transmembrane helix</keyword>
<name>A0A6B0TW95_IXORI</name>
<feature type="transmembrane region" description="Helical" evidence="1">
    <location>
        <begin position="12"/>
        <end position="31"/>
    </location>
</feature>
<organism evidence="2">
    <name type="scientific">Ixodes ricinus</name>
    <name type="common">Common tick</name>
    <name type="synonym">Acarus ricinus</name>
    <dbReference type="NCBI Taxonomy" id="34613"/>
    <lineage>
        <taxon>Eukaryota</taxon>
        <taxon>Metazoa</taxon>
        <taxon>Ecdysozoa</taxon>
        <taxon>Arthropoda</taxon>
        <taxon>Chelicerata</taxon>
        <taxon>Arachnida</taxon>
        <taxon>Acari</taxon>
        <taxon>Parasitiformes</taxon>
        <taxon>Ixodida</taxon>
        <taxon>Ixodoidea</taxon>
        <taxon>Ixodidae</taxon>
        <taxon>Ixodinae</taxon>
        <taxon>Ixodes</taxon>
    </lineage>
</organism>
<dbReference type="EMBL" id="GIFC01001505">
    <property type="protein sequence ID" value="MXU83588.1"/>
    <property type="molecule type" value="Transcribed_RNA"/>
</dbReference>
<proteinExistence type="predicted"/>